<keyword evidence="1" id="KW-0472">Membrane</keyword>
<keyword evidence="1" id="KW-1133">Transmembrane helix</keyword>
<evidence type="ECO:0000313" key="3">
    <source>
        <dbReference type="Proteomes" id="UP000770661"/>
    </source>
</evidence>
<feature type="transmembrane region" description="Helical" evidence="1">
    <location>
        <begin position="149"/>
        <end position="177"/>
    </location>
</feature>
<reference evidence="2" key="1">
    <citation type="submission" date="2020-07" db="EMBL/GenBank/DDBJ databases">
        <title>The High-quality genome of the commercially important snow crab, Chionoecetes opilio.</title>
        <authorList>
            <person name="Jeong J.-H."/>
            <person name="Ryu S."/>
        </authorList>
    </citation>
    <scope>NUCLEOTIDE SEQUENCE</scope>
    <source>
        <strain evidence="2">MADBK_172401_WGS</strain>
        <tissue evidence="2">Digestive gland</tissue>
    </source>
</reference>
<feature type="transmembrane region" description="Helical" evidence="1">
    <location>
        <begin position="112"/>
        <end position="129"/>
    </location>
</feature>
<proteinExistence type="predicted"/>
<dbReference type="PROSITE" id="PS51257">
    <property type="entry name" value="PROKAR_LIPOPROTEIN"/>
    <property type="match status" value="1"/>
</dbReference>
<evidence type="ECO:0000313" key="2">
    <source>
        <dbReference type="EMBL" id="KAG0715482.1"/>
    </source>
</evidence>
<evidence type="ECO:0000256" key="1">
    <source>
        <dbReference type="SAM" id="Phobius"/>
    </source>
</evidence>
<keyword evidence="1" id="KW-0812">Transmembrane</keyword>
<sequence>MTYTNKFDDLAHPLGKGTLEHAYFIAPPSGYSCSYSVVCGGRRGGGGGVHRVSGSSILTQASPTLPPQSPLWCVEGYLRALYQSVVHVGYLAGVISSPHHADALEVFEAQAIVLWWVCCWGYTGVWVPWRGGTAFLIRSAMARTLPSPFPWSWCFLLYSEGFIALEELFIVIMLVYYSDALLGGQQLLTLFSIARNHICGHSLIITVSLARTLMMA</sequence>
<protein>
    <submittedName>
        <fullName evidence="2">Uncharacterized protein</fullName>
    </submittedName>
</protein>
<organism evidence="2 3">
    <name type="scientific">Chionoecetes opilio</name>
    <name type="common">Atlantic snow crab</name>
    <name type="synonym">Cancer opilio</name>
    <dbReference type="NCBI Taxonomy" id="41210"/>
    <lineage>
        <taxon>Eukaryota</taxon>
        <taxon>Metazoa</taxon>
        <taxon>Ecdysozoa</taxon>
        <taxon>Arthropoda</taxon>
        <taxon>Crustacea</taxon>
        <taxon>Multicrustacea</taxon>
        <taxon>Malacostraca</taxon>
        <taxon>Eumalacostraca</taxon>
        <taxon>Eucarida</taxon>
        <taxon>Decapoda</taxon>
        <taxon>Pleocyemata</taxon>
        <taxon>Brachyura</taxon>
        <taxon>Eubrachyura</taxon>
        <taxon>Majoidea</taxon>
        <taxon>Majidae</taxon>
        <taxon>Chionoecetes</taxon>
    </lineage>
</organism>
<dbReference type="Proteomes" id="UP000770661">
    <property type="component" value="Unassembled WGS sequence"/>
</dbReference>
<gene>
    <name evidence="2" type="ORF">GWK47_001305</name>
</gene>
<keyword evidence="3" id="KW-1185">Reference proteome</keyword>
<dbReference type="EMBL" id="JACEEZ010019672">
    <property type="protein sequence ID" value="KAG0715482.1"/>
    <property type="molecule type" value="Genomic_DNA"/>
</dbReference>
<accession>A0A8J4XXN6</accession>
<name>A0A8J4XXN6_CHIOP</name>
<dbReference type="AlphaFoldDB" id="A0A8J4XXN6"/>
<comment type="caution">
    <text evidence="2">The sequence shown here is derived from an EMBL/GenBank/DDBJ whole genome shotgun (WGS) entry which is preliminary data.</text>
</comment>